<name>A0A934RVJ9_9BACT</name>
<reference evidence="3" key="1">
    <citation type="submission" date="2021-01" db="EMBL/GenBank/DDBJ databases">
        <title>Modified the classification status of verrucomicrobia.</title>
        <authorList>
            <person name="Feng X."/>
        </authorList>
    </citation>
    <scope>NUCLEOTIDE SEQUENCE</scope>
    <source>
        <strain evidence="3">KCTC 13126</strain>
    </source>
</reference>
<organism evidence="3 4">
    <name type="scientific">Pelagicoccus mobilis</name>
    <dbReference type="NCBI Taxonomy" id="415221"/>
    <lineage>
        <taxon>Bacteria</taxon>
        <taxon>Pseudomonadati</taxon>
        <taxon>Verrucomicrobiota</taxon>
        <taxon>Opitutia</taxon>
        <taxon>Puniceicoccales</taxon>
        <taxon>Pelagicoccaceae</taxon>
        <taxon>Pelagicoccus</taxon>
    </lineage>
</organism>
<evidence type="ECO:0000256" key="1">
    <source>
        <dbReference type="SAM" id="SignalP"/>
    </source>
</evidence>
<dbReference type="Pfam" id="PF06439">
    <property type="entry name" value="3keto-disac_hyd"/>
    <property type="match status" value="1"/>
</dbReference>
<evidence type="ECO:0000313" key="4">
    <source>
        <dbReference type="Proteomes" id="UP000617628"/>
    </source>
</evidence>
<accession>A0A934RVJ9</accession>
<comment type="caution">
    <text evidence="3">The sequence shown here is derived from an EMBL/GenBank/DDBJ whole genome shotgun (WGS) entry which is preliminary data.</text>
</comment>
<feature type="domain" description="3-keto-alpha-glucoside-1,2-lyase/3-keto-2-hydroxy-glucal hydratase" evidence="2">
    <location>
        <begin position="151"/>
        <end position="337"/>
    </location>
</feature>
<dbReference type="GO" id="GO:0016787">
    <property type="term" value="F:hydrolase activity"/>
    <property type="evidence" value="ECO:0007669"/>
    <property type="project" value="InterPro"/>
</dbReference>
<dbReference type="AlphaFoldDB" id="A0A934RVJ9"/>
<protein>
    <submittedName>
        <fullName evidence="3">DUF1080 domain-containing protein</fullName>
    </submittedName>
</protein>
<feature type="chain" id="PRO_5036805788" evidence="1">
    <location>
        <begin position="22"/>
        <end position="340"/>
    </location>
</feature>
<dbReference type="InterPro" id="IPR010496">
    <property type="entry name" value="AL/BT2_dom"/>
</dbReference>
<evidence type="ECO:0000259" key="2">
    <source>
        <dbReference type="Pfam" id="PF06439"/>
    </source>
</evidence>
<gene>
    <name evidence="3" type="ORF">JIN87_09905</name>
</gene>
<sequence>MKSYLCFAILAAAALYPASLAAKYGGSPVEAAQYENPADFRLMGDWEGRWLNATRGAEQGDPRLAAQVLPMTDGIYRVAFFAELYNRAVPYVDAVVPGTKDRVKFKQGGFDVVFSGTSVKGTAMLHGVPTEFELTKVEKASPTLGLEAPEGAIVLFDGSNVDAWQHLDGRPFSWAIVDNALEVKSGFWNSKKNREEGIGGFIGTKQTWASFRMHLEFRYPVELGESGQMRGNSGLFLHPVGEIQILNSYLGNGYWDECGAVYRKAPAKVNAARPPLQWQTYDVVLEYPEVDGEFCYLSVELNGHPIHKRQRLEATAQQVQILLQDHINRIQFRNIWLQPL</sequence>
<feature type="signal peptide" evidence="1">
    <location>
        <begin position="1"/>
        <end position="21"/>
    </location>
</feature>
<dbReference type="EMBL" id="JAENIL010000015">
    <property type="protein sequence ID" value="MBK1877183.1"/>
    <property type="molecule type" value="Genomic_DNA"/>
</dbReference>
<keyword evidence="4" id="KW-1185">Reference proteome</keyword>
<dbReference type="Gene3D" id="2.60.120.560">
    <property type="entry name" value="Exo-inulinase, domain 1"/>
    <property type="match status" value="1"/>
</dbReference>
<proteinExistence type="predicted"/>
<dbReference type="Proteomes" id="UP000617628">
    <property type="component" value="Unassembled WGS sequence"/>
</dbReference>
<evidence type="ECO:0000313" key="3">
    <source>
        <dbReference type="EMBL" id="MBK1877183.1"/>
    </source>
</evidence>
<keyword evidence="1" id="KW-0732">Signal</keyword>
<dbReference type="RefSeq" id="WP_200355394.1">
    <property type="nucleotide sequence ID" value="NZ_JAENIL010000015.1"/>
</dbReference>